<name>A0ABN2NM38_9MICO</name>
<protein>
    <recommendedName>
        <fullName evidence="3">DUF222 domain-containing protein</fullName>
    </recommendedName>
</protein>
<evidence type="ECO:0008006" key="3">
    <source>
        <dbReference type="Google" id="ProtNLM"/>
    </source>
</evidence>
<reference evidence="1 2" key="1">
    <citation type="journal article" date="2019" name="Int. J. Syst. Evol. Microbiol.">
        <title>The Global Catalogue of Microorganisms (GCM) 10K type strain sequencing project: providing services to taxonomists for standard genome sequencing and annotation.</title>
        <authorList>
            <consortium name="The Broad Institute Genomics Platform"/>
            <consortium name="The Broad Institute Genome Sequencing Center for Infectious Disease"/>
            <person name="Wu L."/>
            <person name="Ma J."/>
        </authorList>
    </citation>
    <scope>NUCLEOTIDE SEQUENCE [LARGE SCALE GENOMIC DNA]</scope>
    <source>
        <strain evidence="1 2">JCM 14326</strain>
    </source>
</reference>
<gene>
    <name evidence="1" type="ORF">GCM10009751_36800</name>
</gene>
<organism evidence="1 2">
    <name type="scientific">Myceligenerans crystallogenes</name>
    <dbReference type="NCBI Taxonomy" id="316335"/>
    <lineage>
        <taxon>Bacteria</taxon>
        <taxon>Bacillati</taxon>
        <taxon>Actinomycetota</taxon>
        <taxon>Actinomycetes</taxon>
        <taxon>Micrococcales</taxon>
        <taxon>Promicromonosporaceae</taxon>
        <taxon>Myceligenerans</taxon>
    </lineage>
</organism>
<comment type="caution">
    <text evidence="1">The sequence shown here is derived from an EMBL/GenBank/DDBJ whole genome shotgun (WGS) entry which is preliminary data.</text>
</comment>
<evidence type="ECO:0000313" key="1">
    <source>
        <dbReference type="EMBL" id="GAA1873942.1"/>
    </source>
</evidence>
<keyword evidence="2" id="KW-1185">Reference proteome</keyword>
<sequence>MNTLNATVTYPHDPKPPFAYPQGLRRVLVQILKLGADGWSRHPQVPDLLAYCESKYALLARRHGQETTDAVAAAFDVLRLPSTLDADDPWGVVTRAVQRTLQAADRADRLLCSTDHARRLMKSGDRDAERFSELDEDAAVPALVERIAARTTDESATQGATARKFGSIRESITDRDARIGLITVRTLMSWAGWPPEEARVALEYVCHRLRESGGPGAALDALRRDLTPLRLLDVDHRTWTRLCRTLLGDAGTDGLLRRAVCGARPVDLLADARLTTALALTAPVKEARRA</sequence>
<dbReference type="RefSeq" id="WP_344105839.1">
    <property type="nucleotide sequence ID" value="NZ_BAAANL010000009.1"/>
</dbReference>
<dbReference type="EMBL" id="BAAANL010000009">
    <property type="protein sequence ID" value="GAA1873942.1"/>
    <property type="molecule type" value="Genomic_DNA"/>
</dbReference>
<accession>A0ABN2NM38</accession>
<evidence type="ECO:0000313" key="2">
    <source>
        <dbReference type="Proteomes" id="UP001501094"/>
    </source>
</evidence>
<proteinExistence type="predicted"/>
<dbReference type="Proteomes" id="UP001501094">
    <property type="component" value="Unassembled WGS sequence"/>
</dbReference>